<dbReference type="Proteomes" id="UP000199137">
    <property type="component" value="Unassembled WGS sequence"/>
</dbReference>
<evidence type="ECO:0000313" key="2">
    <source>
        <dbReference type="EMBL" id="SFO50274.1"/>
    </source>
</evidence>
<proteinExistence type="predicted"/>
<feature type="region of interest" description="Disordered" evidence="1">
    <location>
        <begin position="27"/>
        <end position="46"/>
    </location>
</feature>
<protein>
    <submittedName>
        <fullName evidence="2">Uncharacterized protein</fullName>
    </submittedName>
</protein>
<organism evidence="2 3">
    <name type="scientific">Amycolatopsis rubida</name>
    <dbReference type="NCBI Taxonomy" id="112413"/>
    <lineage>
        <taxon>Bacteria</taxon>
        <taxon>Bacillati</taxon>
        <taxon>Actinomycetota</taxon>
        <taxon>Actinomycetes</taxon>
        <taxon>Pseudonocardiales</taxon>
        <taxon>Pseudonocardiaceae</taxon>
        <taxon>Amycolatopsis</taxon>
    </lineage>
</organism>
<name>A0A1I5HPN5_9PSEU</name>
<accession>A0A1I5HPN5</accession>
<dbReference type="EMBL" id="FOWC01000002">
    <property type="protein sequence ID" value="SFO50274.1"/>
    <property type="molecule type" value="Genomic_DNA"/>
</dbReference>
<sequence>MVAACPPVALLFAVELLNRALKQQTAETCSETVAEPDETETSVAEGETGVALANLNVVSDDLGRADVLTAQQRMWVYYAEQVAAGRSPSGAELDRVAGTHNYGRRVLRRWRRSGRLAEADAAAATA</sequence>
<gene>
    <name evidence="2" type="ORF">SAMN05421854_1023</name>
</gene>
<dbReference type="AlphaFoldDB" id="A0A1I5HPN5"/>
<evidence type="ECO:0000313" key="3">
    <source>
        <dbReference type="Proteomes" id="UP000199137"/>
    </source>
</evidence>
<reference evidence="3" key="1">
    <citation type="submission" date="2016-10" db="EMBL/GenBank/DDBJ databases">
        <authorList>
            <person name="Varghese N."/>
            <person name="Submissions S."/>
        </authorList>
    </citation>
    <scope>NUCLEOTIDE SEQUENCE [LARGE SCALE GENOMIC DNA]</scope>
    <source>
        <strain evidence="3">DSM 44637</strain>
    </source>
</reference>
<evidence type="ECO:0000256" key="1">
    <source>
        <dbReference type="SAM" id="MobiDB-lite"/>
    </source>
</evidence>